<sequence>MTESGNGNDKNGSNGKSVPLPLCPLVGGNHEKKHCWEHLNLNGGHSHPSHGMLSKEPHSSILVNTDSSNASGNSNGNGNGNGFTQAKSTNIPVFVIVNQTNANLGANANANSSASANANINANISANINAIASVSEFFKKKKAKCWPRVMTRRPVQIPMVATIATVLMQVLVSV</sequence>
<evidence type="ECO:0000313" key="3">
    <source>
        <dbReference type="Proteomes" id="UP000023152"/>
    </source>
</evidence>
<gene>
    <name evidence="2" type="ORF">RFI_12029</name>
</gene>
<dbReference type="Proteomes" id="UP000023152">
    <property type="component" value="Unassembled WGS sequence"/>
</dbReference>
<evidence type="ECO:0000256" key="1">
    <source>
        <dbReference type="SAM" id="MobiDB-lite"/>
    </source>
</evidence>
<proteinExistence type="predicted"/>
<dbReference type="EMBL" id="ASPP01008738">
    <property type="protein sequence ID" value="ETO25114.1"/>
    <property type="molecule type" value="Genomic_DNA"/>
</dbReference>
<organism evidence="2 3">
    <name type="scientific">Reticulomyxa filosa</name>
    <dbReference type="NCBI Taxonomy" id="46433"/>
    <lineage>
        <taxon>Eukaryota</taxon>
        <taxon>Sar</taxon>
        <taxon>Rhizaria</taxon>
        <taxon>Retaria</taxon>
        <taxon>Foraminifera</taxon>
        <taxon>Monothalamids</taxon>
        <taxon>Reticulomyxidae</taxon>
        <taxon>Reticulomyxa</taxon>
    </lineage>
</organism>
<comment type="caution">
    <text evidence="2">The sequence shown here is derived from an EMBL/GenBank/DDBJ whole genome shotgun (WGS) entry which is preliminary data.</text>
</comment>
<feature type="region of interest" description="Disordered" evidence="1">
    <location>
        <begin position="62"/>
        <end position="84"/>
    </location>
</feature>
<name>X6NH98_RETFI</name>
<dbReference type="AlphaFoldDB" id="X6NH98"/>
<accession>X6NH98</accession>
<keyword evidence="3" id="KW-1185">Reference proteome</keyword>
<reference evidence="2 3" key="1">
    <citation type="journal article" date="2013" name="Curr. Biol.">
        <title>The Genome of the Foraminiferan Reticulomyxa filosa.</title>
        <authorList>
            <person name="Glockner G."/>
            <person name="Hulsmann N."/>
            <person name="Schleicher M."/>
            <person name="Noegel A.A."/>
            <person name="Eichinger L."/>
            <person name="Gallinger C."/>
            <person name="Pawlowski J."/>
            <person name="Sierra R."/>
            <person name="Euteneuer U."/>
            <person name="Pillet L."/>
            <person name="Moustafa A."/>
            <person name="Platzer M."/>
            <person name="Groth M."/>
            <person name="Szafranski K."/>
            <person name="Schliwa M."/>
        </authorList>
    </citation>
    <scope>NUCLEOTIDE SEQUENCE [LARGE SCALE GENOMIC DNA]</scope>
</reference>
<feature type="non-terminal residue" evidence="2">
    <location>
        <position position="174"/>
    </location>
</feature>
<evidence type="ECO:0000313" key="2">
    <source>
        <dbReference type="EMBL" id="ETO25114.1"/>
    </source>
</evidence>
<protein>
    <submittedName>
        <fullName evidence="2">Methylmalonyl-CoA mutase, large subunit</fullName>
    </submittedName>
</protein>